<name>A0A9D1ZW00_9FIRM</name>
<comment type="caution">
    <text evidence="2">The sequence shown here is derived from an EMBL/GenBank/DDBJ whole genome shotgun (WGS) entry which is preliminary data.</text>
</comment>
<keyword evidence="1" id="KW-0460">Magnesium</keyword>
<dbReference type="InterPro" id="IPR005502">
    <property type="entry name" value="Ribosyl_crysJ1"/>
</dbReference>
<feature type="binding site" evidence="1">
    <location>
        <position position="53"/>
    </location>
    <ligand>
        <name>Mg(2+)</name>
        <dbReference type="ChEBI" id="CHEBI:18420"/>
        <label>1</label>
    </ligand>
</feature>
<feature type="binding site" evidence="1">
    <location>
        <position position="281"/>
    </location>
    <ligand>
        <name>Mg(2+)</name>
        <dbReference type="ChEBI" id="CHEBI:18420"/>
        <label>1</label>
    </ligand>
</feature>
<gene>
    <name evidence="2" type="ORF">H9729_07440</name>
</gene>
<keyword evidence="1" id="KW-0479">Metal-binding</keyword>
<organism evidence="2 3">
    <name type="scientific">Candidatus Borkfalkia excrementigallinarum</name>
    <dbReference type="NCBI Taxonomy" id="2838506"/>
    <lineage>
        <taxon>Bacteria</taxon>
        <taxon>Bacillati</taxon>
        <taxon>Bacillota</taxon>
        <taxon>Clostridia</taxon>
        <taxon>Christensenellales</taxon>
        <taxon>Christensenellaceae</taxon>
        <taxon>Candidatus Borkfalkia</taxon>
    </lineage>
</organism>
<feature type="binding site" evidence="1">
    <location>
        <position position="52"/>
    </location>
    <ligand>
        <name>Mg(2+)</name>
        <dbReference type="ChEBI" id="CHEBI:18420"/>
        <label>1</label>
    </ligand>
</feature>
<protein>
    <submittedName>
        <fullName evidence="2">ADP-ribosylglycohydrolase family protein</fullName>
    </submittedName>
</protein>
<sequence length="511" mass="56893">MNILYADYKDKVLGCLYGKTIGGTLGAPFECYRGVYDVKFYTQDTSKPVPNDDVDLQLVWLRAVELERGRIDSMVLAEYWSTYISASLSEYGTGKNNFRMGIRPPLSGHLRNRNRDSNGAWIRSEIWACLAAGHPDIAVRYALEDAKVDHSGEGVYSAIFLAAMQAAAFVESDPFKLIEIGLSYIPETCGITKGVRTVIDCYKSGKDWKQARKILFQTVPGSFGMMGGYFEGQEPEPDVPVGENGYDAPSNVGIIIIGLLYGEGDFGKSICLATNCGEDTDCTAGSLAALLGIVLGKSKLPEKWVKGCSDEITTWCLRIDAALKLPKTVSEFAERILQQTPVVLNQYCDFSAKNGYTIATAEKLERCDDVVAPYWNTFKGLLQEVPNSTRDRFTLYDVVVEYGEDFVSLTEGKEKVLNVRFINKLFDPQYLTVRLLDFPEEFAAEGGTEKCVGIEHLHGSFNESKLQFKFTPQTLKKGRYDMVMEIKSEGRMTKNYVPLTFINGNCLEIAK</sequence>
<dbReference type="AlphaFoldDB" id="A0A9D1ZW00"/>
<feature type="binding site" evidence="1">
    <location>
        <position position="279"/>
    </location>
    <ligand>
        <name>Mg(2+)</name>
        <dbReference type="ChEBI" id="CHEBI:18420"/>
        <label>1</label>
    </ligand>
</feature>
<proteinExistence type="predicted"/>
<dbReference type="InterPro" id="IPR036705">
    <property type="entry name" value="Ribosyl_crysJ1_sf"/>
</dbReference>
<dbReference type="GO" id="GO:0046872">
    <property type="term" value="F:metal ion binding"/>
    <property type="evidence" value="ECO:0007669"/>
    <property type="project" value="UniProtKB-KW"/>
</dbReference>
<dbReference type="EMBL" id="DXCQ01000067">
    <property type="protein sequence ID" value="HIY97506.1"/>
    <property type="molecule type" value="Genomic_DNA"/>
</dbReference>
<dbReference type="SUPFAM" id="SSF101478">
    <property type="entry name" value="ADP-ribosylglycohydrolase"/>
    <property type="match status" value="1"/>
</dbReference>
<accession>A0A9D1ZW00</accession>
<reference evidence="2" key="2">
    <citation type="submission" date="2021-04" db="EMBL/GenBank/DDBJ databases">
        <authorList>
            <person name="Gilroy R."/>
        </authorList>
    </citation>
    <scope>NUCLEOTIDE SEQUENCE</scope>
    <source>
        <strain evidence="2">1345</strain>
    </source>
</reference>
<dbReference type="Proteomes" id="UP000886750">
    <property type="component" value="Unassembled WGS sequence"/>
</dbReference>
<evidence type="ECO:0000313" key="2">
    <source>
        <dbReference type="EMBL" id="HIY97506.1"/>
    </source>
</evidence>
<reference evidence="2" key="1">
    <citation type="journal article" date="2021" name="PeerJ">
        <title>Extensive microbial diversity within the chicken gut microbiome revealed by metagenomics and culture.</title>
        <authorList>
            <person name="Gilroy R."/>
            <person name="Ravi A."/>
            <person name="Getino M."/>
            <person name="Pursley I."/>
            <person name="Horton D.L."/>
            <person name="Alikhan N.F."/>
            <person name="Baker D."/>
            <person name="Gharbi K."/>
            <person name="Hall N."/>
            <person name="Watson M."/>
            <person name="Adriaenssens E.M."/>
            <person name="Foster-Nyarko E."/>
            <person name="Jarju S."/>
            <person name="Secka A."/>
            <person name="Antonio M."/>
            <person name="Oren A."/>
            <person name="Chaudhuri R.R."/>
            <person name="La Ragione R."/>
            <person name="Hildebrand F."/>
            <person name="Pallen M.J."/>
        </authorList>
    </citation>
    <scope>NUCLEOTIDE SEQUENCE</scope>
    <source>
        <strain evidence="2">1345</strain>
    </source>
</reference>
<comment type="cofactor">
    <cofactor evidence="1">
        <name>Mg(2+)</name>
        <dbReference type="ChEBI" id="CHEBI:18420"/>
    </cofactor>
    <text evidence="1">Binds 2 magnesium ions per subunit.</text>
</comment>
<dbReference type="Pfam" id="PF03747">
    <property type="entry name" value="ADP_ribosyl_GH"/>
    <property type="match status" value="1"/>
</dbReference>
<evidence type="ECO:0000256" key="1">
    <source>
        <dbReference type="PIRSR" id="PIRSR605502-1"/>
    </source>
</evidence>
<evidence type="ECO:0000313" key="3">
    <source>
        <dbReference type="Proteomes" id="UP000886750"/>
    </source>
</evidence>
<dbReference type="Gene3D" id="1.10.4080.10">
    <property type="entry name" value="ADP-ribosylation/Crystallin J1"/>
    <property type="match status" value="1"/>
</dbReference>